<keyword evidence="6" id="KW-0175">Coiled coil</keyword>
<dbReference type="InParanoid" id="A0A6J2WM82"/>
<dbReference type="GO" id="GO:0051301">
    <property type="term" value="P:cell division"/>
    <property type="evidence" value="ECO:0007669"/>
    <property type="project" value="UniProtKB-KW"/>
</dbReference>
<feature type="region of interest" description="Disordered" evidence="9">
    <location>
        <begin position="567"/>
        <end position="599"/>
    </location>
</feature>
<dbReference type="CTD" id="151648"/>
<dbReference type="GO" id="GO:0000775">
    <property type="term" value="C:chromosome, centromeric region"/>
    <property type="evidence" value="ECO:0007669"/>
    <property type="project" value="UniProtKB-SubCell"/>
</dbReference>
<dbReference type="Gene3D" id="1.20.5.730">
    <property type="entry name" value="Single helix bin"/>
    <property type="match status" value="1"/>
</dbReference>
<dbReference type="GO" id="GO:0005634">
    <property type="term" value="C:nucleus"/>
    <property type="evidence" value="ECO:0007669"/>
    <property type="project" value="InterPro"/>
</dbReference>
<evidence type="ECO:0000256" key="7">
    <source>
        <dbReference type="ARBA" id="ARBA00023306"/>
    </source>
</evidence>
<feature type="compositionally biased region" description="Basic residues" evidence="9">
    <location>
        <begin position="417"/>
        <end position="432"/>
    </location>
</feature>
<feature type="region of interest" description="Disordered" evidence="9">
    <location>
        <begin position="152"/>
        <end position="221"/>
    </location>
</feature>
<evidence type="ECO:0000256" key="6">
    <source>
        <dbReference type="ARBA" id="ARBA00023054"/>
    </source>
</evidence>
<dbReference type="Pfam" id="PF07557">
    <property type="entry name" value="Shugoshin_C"/>
    <property type="match status" value="1"/>
</dbReference>
<sequence length="640" mass="70651">MVRERVAQKKSFQQSLDDIKEKMKDKRNKRLASASAASRGLSKMKNKNNGTVKPFVLKSVQVNNKALALALQAEREKVRQAQGIILQLKKERQALIFHLLLLKRTLKEQGQGTGAQAQVSSPDQPELCPPAEICPRPVTCVEPTVREDVFISETPEELPGPAQTDTDPGCPGDSPVVLPPTVGTRRRRSRQSQRVRRQSSLFVPTSPQEPVREETEPQEMQKLSMGMTLCPTEERVMNEGLTGELNSGNQLVDGLDVGLVSELSHLPAVQHSTPEPPRQASRQPRKRPAQPAAQSRPERGRKPDRAPLKKPWENSKPRARSKSRDRPNSRARPVPLPGDRLNSSLGGNDTFDFDCEEGVHLTPFRSGVKASQECSQDKPVKESAPPSPAGATMETVASTEEEESESEDSLYVPEKKSKARTLPPRRARSKRRMSLESRRNRDKENIPLKGPCDLSDNQQASAAVAVEADSPMAPVSPVLDTELMLNDVPIRGLTDLSGQSPSIRKLTDLSSQSPSIRKLTDFSSQSPSVDSSVSLVTARGRRKGGLIVRSCLGLGLSDVTNLSPAAYQKPFSGRESTPGPARKRRRTGAVNYKEPSLSSKLRRGDKFTDTQFLRSPIFKQKSRRSLKTQEKYNESFVGCR</sequence>
<dbReference type="GeneID" id="115824814"/>
<reference evidence="12" key="1">
    <citation type="submission" date="2025-08" db="UniProtKB">
        <authorList>
            <consortium name="RefSeq"/>
        </authorList>
    </citation>
    <scope>IDENTIFICATION</scope>
</reference>
<accession>A0A6J2WM82</accession>
<dbReference type="InterPro" id="IPR011515">
    <property type="entry name" value="Shugoshin_C"/>
</dbReference>
<evidence type="ECO:0000256" key="9">
    <source>
        <dbReference type="SAM" id="MobiDB-lite"/>
    </source>
</evidence>
<feature type="compositionally biased region" description="Basic and acidic residues" evidence="9">
    <location>
        <begin position="296"/>
        <end position="328"/>
    </location>
</feature>
<dbReference type="InterPro" id="IPR038889">
    <property type="entry name" value="Shugoshin1/2"/>
</dbReference>
<evidence type="ECO:0000256" key="8">
    <source>
        <dbReference type="ARBA" id="ARBA00023328"/>
    </source>
</evidence>
<protein>
    <submittedName>
        <fullName evidence="12">Shugoshin 1</fullName>
    </submittedName>
</protein>
<dbReference type="RefSeq" id="XP_030644426.1">
    <property type="nucleotide sequence ID" value="XM_030788566.1"/>
</dbReference>
<dbReference type="PANTHER" id="PTHR21577:SF3">
    <property type="entry name" value="SHUGOSHIN 1-RELATED"/>
    <property type="match status" value="1"/>
</dbReference>
<evidence type="ECO:0000313" key="11">
    <source>
        <dbReference type="Proteomes" id="UP000504632"/>
    </source>
</evidence>
<comment type="similarity">
    <text evidence="2">Belongs to the shugoshin family.</text>
</comment>
<keyword evidence="4" id="KW-0132">Cell division</keyword>
<evidence type="ECO:0000313" key="12">
    <source>
        <dbReference type="RefSeq" id="XP_030644426.1"/>
    </source>
</evidence>
<keyword evidence="8" id="KW-0137">Centromere</keyword>
<evidence type="ECO:0000256" key="2">
    <source>
        <dbReference type="ARBA" id="ARBA00010845"/>
    </source>
</evidence>
<keyword evidence="5" id="KW-0159">Chromosome partition</keyword>
<evidence type="ECO:0000256" key="1">
    <source>
        <dbReference type="ARBA" id="ARBA00004584"/>
    </source>
</evidence>
<dbReference type="GO" id="GO:0045132">
    <property type="term" value="P:meiotic chromosome segregation"/>
    <property type="evidence" value="ECO:0007669"/>
    <property type="project" value="InterPro"/>
</dbReference>
<gene>
    <name evidence="12" type="primary">sgo1</name>
</gene>
<keyword evidence="7" id="KW-0131">Cell cycle</keyword>
<dbReference type="AlphaFoldDB" id="A0A6J2WM82"/>
<evidence type="ECO:0000256" key="3">
    <source>
        <dbReference type="ARBA" id="ARBA00022454"/>
    </source>
</evidence>
<feature type="domain" description="Shugoshin C-terminal" evidence="10">
    <location>
        <begin position="581"/>
        <end position="603"/>
    </location>
</feature>
<comment type="subcellular location">
    <subcellularLocation>
        <location evidence="1">Chromosome</location>
        <location evidence="1">Centromere</location>
    </subcellularLocation>
</comment>
<dbReference type="Proteomes" id="UP000504632">
    <property type="component" value="Chromosome 12"/>
</dbReference>
<feature type="region of interest" description="Disordered" evidence="9">
    <location>
        <begin position="266"/>
        <end position="469"/>
    </location>
</feature>
<proteinExistence type="inferred from homology"/>
<organism evidence="11 12">
    <name type="scientific">Chanos chanos</name>
    <name type="common">Milkfish</name>
    <name type="synonym">Mugil chanos</name>
    <dbReference type="NCBI Taxonomy" id="29144"/>
    <lineage>
        <taxon>Eukaryota</taxon>
        <taxon>Metazoa</taxon>
        <taxon>Chordata</taxon>
        <taxon>Craniata</taxon>
        <taxon>Vertebrata</taxon>
        <taxon>Euteleostomi</taxon>
        <taxon>Actinopterygii</taxon>
        <taxon>Neopterygii</taxon>
        <taxon>Teleostei</taxon>
        <taxon>Ostariophysi</taxon>
        <taxon>Gonorynchiformes</taxon>
        <taxon>Chanidae</taxon>
        <taxon>Chanos</taxon>
    </lineage>
</organism>
<keyword evidence="11" id="KW-1185">Reference proteome</keyword>
<evidence type="ECO:0000259" key="10">
    <source>
        <dbReference type="Pfam" id="PF07557"/>
    </source>
</evidence>
<feature type="compositionally biased region" description="Acidic residues" evidence="9">
    <location>
        <begin position="399"/>
        <end position="408"/>
    </location>
</feature>
<feature type="compositionally biased region" description="Basic and acidic residues" evidence="9">
    <location>
        <begin position="433"/>
        <end position="446"/>
    </location>
</feature>
<evidence type="ECO:0000256" key="5">
    <source>
        <dbReference type="ARBA" id="ARBA00022829"/>
    </source>
</evidence>
<dbReference type="PANTHER" id="PTHR21577">
    <property type="entry name" value="SHUGOSHIN"/>
    <property type="match status" value="1"/>
</dbReference>
<feature type="compositionally biased region" description="Basic residues" evidence="9">
    <location>
        <begin position="184"/>
        <end position="197"/>
    </location>
</feature>
<dbReference type="OrthoDB" id="9901374at2759"/>
<keyword evidence="3" id="KW-0158">Chromosome</keyword>
<name>A0A6J2WM82_CHACN</name>
<feature type="region of interest" description="Disordered" evidence="9">
    <location>
        <begin position="1"/>
        <end position="49"/>
    </location>
</feature>
<evidence type="ECO:0000256" key="4">
    <source>
        <dbReference type="ARBA" id="ARBA00022618"/>
    </source>
</evidence>